<dbReference type="PANTHER" id="PTHR21660">
    <property type="entry name" value="THIOESTERASE SUPERFAMILY MEMBER-RELATED"/>
    <property type="match status" value="1"/>
</dbReference>
<proteinExistence type="inferred from homology"/>
<dbReference type="CDD" id="cd03443">
    <property type="entry name" value="PaaI_thioesterase"/>
    <property type="match status" value="1"/>
</dbReference>
<dbReference type="NCBIfam" id="TIGR00369">
    <property type="entry name" value="unchar_dom_1"/>
    <property type="match status" value="1"/>
</dbReference>
<dbReference type="Pfam" id="PF03061">
    <property type="entry name" value="4HBT"/>
    <property type="match status" value="1"/>
</dbReference>
<dbReference type="EMBL" id="MWBQ01000023">
    <property type="protein sequence ID" value="OQA61167.1"/>
    <property type="molecule type" value="Genomic_DNA"/>
</dbReference>
<evidence type="ECO:0000256" key="2">
    <source>
        <dbReference type="ARBA" id="ARBA00022801"/>
    </source>
</evidence>
<dbReference type="InterPro" id="IPR003736">
    <property type="entry name" value="PAAI_dom"/>
</dbReference>
<dbReference type="InterPro" id="IPR029069">
    <property type="entry name" value="HotDog_dom_sf"/>
</dbReference>
<evidence type="ECO:0000313" key="4">
    <source>
        <dbReference type="EMBL" id="OQA61167.1"/>
    </source>
</evidence>
<feature type="domain" description="Thioesterase" evidence="3">
    <location>
        <begin position="51"/>
        <end position="127"/>
    </location>
</feature>
<comment type="similarity">
    <text evidence="1">Belongs to the thioesterase PaaI family.</text>
</comment>
<accession>A0A1V5T326</accession>
<dbReference type="Gene3D" id="3.10.129.10">
    <property type="entry name" value="Hotdog Thioesterase"/>
    <property type="match status" value="1"/>
</dbReference>
<dbReference type="SUPFAM" id="SSF54637">
    <property type="entry name" value="Thioesterase/thiol ester dehydrase-isomerase"/>
    <property type="match status" value="1"/>
</dbReference>
<organism evidence="4">
    <name type="scientific">Candidatus Atribacter allofermentans</name>
    <dbReference type="NCBI Taxonomy" id="1852833"/>
    <lineage>
        <taxon>Bacteria</taxon>
        <taxon>Pseudomonadati</taxon>
        <taxon>Atribacterota</taxon>
        <taxon>Atribacteria</taxon>
        <taxon>Atribacterales</taxon>
        <taxon>Atribacteraceae</taxon>
        <taxon>Atribacter</taxon>
    </lineage>
</organism>
<keyword evidence="2" id="KW-0378">Hydrolase</keyword>
<dbReference type="GO" id="GO:0047617">
    <property type="term" value="F:fatty acyl-CoA hydrolase activity"/>
    <property type="evidence" value="ECO:0007669"/>
    <property type="project" value="InterPro"/>
</dbReference>
<dbReference type="Proteomes" id="UP000485569">
    <property type="component" value="Unassembled WGS sequence"/>
</dbReference>
<gene>
    <name evidence="4" type="ORF">BWY41_00324</name>
</gene>
<evidence type="ECO:0000259" key="3">
    <source>
        <dbReference type="Pfam" id="PF03061"/>
    </source>
</evidence>
<dbReference type="AlphaFoldDB" id="A0A1V5T326"/>
<reference evidence="4" key="1">
    <citation type="submission" date="2017-02" db="EMBL/GenBank/DDBJ databases">
        <title>Delving into the versatile metabolic prowess of the omnipresent phylum Bacteroidetes.</title>
        <authorList>
            <person name="Nobu M.K."/>
            <person name="Mei R."/>
            <person name="Narihiro T."/>
            <person name="Kuroda K."/>
            <person name="Liu W.-T."/>
        </authorList>
    </citation>
    <scope>NUCLEOTIDE SEQUENCE</scope>
    <source>
        <strain evidence="4">ADurb.Bin276</strain>
    </source>
</reference>
<dbReference type="InterPro" id="IPR006683">
    <property type="entry name" value="Thioestr_dom"/>
</dbReference>
<sequence>MKTINPEHIKVILDIINQSPYLKLLSVKVYELQSGYCKAEVDLGKRHLNSFGGAHGGVYASLIDTATFWAVYCDLRENLGLTTIDLKVDNLATVKEGKLVVEGKQIKVGRSICLSEATVKDIHGKLLAYGTSKQLILEGIQSFSQAASVMGYQSLPPKFLS</sequence>
<comment type="caution">
    <text evidence="4">The sequence shown here is derived from an EMBL/GenBank/DDBJ whole genome shotgun (WGS) entry which is preliminary data.</text>
</comment>
<evidence type="ECO:0000256" key="1">
    <source>
        <dbReference type="ARBA" id="ARBA00008324"/>
    </source>
</evidence>
<dbReference type="PANTHER" id="PTHR21660:SF1">
    <property type="entry name" value="ACYL-COENZYME A THIOESTERASE 13"/>
    <property type="match status" value="1"/>
</dbReference>
<name>A0A1V5T326_9BACT</name>
<protein>
    <submittedName>
        <fullName evidence="4">Thioesterase superfamily protein</fullName>
    </submittedName>
</protein>
<dbReference type="InterPro" id="IPR039298">
    <property type="entry name" value="ACOT13"/>
</dbReference>